<dbReference type="EMBL" id="JAMQJZ010000004">
    <property type="protein sequence ID" value="MDC3420023.1"/>
    <property type="molecule type" value="Genomic_DNA"/>
</dbReference>
<proteinExistence type="predicted"/>
<reference evidence="1" key="1">
    <citation type="submission" date="2022-06" db="EMBL/GenBank/DDBJ databases">
        <title>Aquibacillus sp. a new bacterium isolated from soil saline samples.</title>
        <authorList>
            <person name="Galisteo C."/>
            <person name="De La Haba R."/>
            <person name="Sanchez-Porro C."/>
            <person name="Ventosa A."/>
        </authorList>
    </citation>
    <scope>NUCLEOTIDE SEQUENCE</scope>
    <source>
        <strain evidence="1">JCM 12387</strain>
    </source>
</reference>
<keyword evidence="2" id="KW-1185">Reference proteome</keyword>
<gene>
    <name evidence="1" type="ORF">NC661_06535</name>
</gene>
<evidence type="ECO:0000313" key="2">
    <source>
        <dbReference type="Proteomes" id="UP001145072"/>
    </source>
</evidence>
<dbReference type="Proteomes" id="UP001145072">
    <property type="component" value="Unassembled WGS sequence"/>
</dbReference>
<evidence type="ECO:0000313" key="1">
    <source>
        <dbReference type="EMBL" id="MDC3420023.1"/>
    </source>
</evidence>
<accession>A0A9X4AJ67</accession>
<organism evidence="1 2">
    <name type="scientific">Aquibacillus koreensis</name>
    <dbReference type="NCBI Taxonomy" id="279446"/>
    <lineage>
        <taxon>Bacteria</taxon>
        <taxon>Bacillati</taxon>
        <taxon>Bacillota</taxon>
        <taxon>Bacilli</taxon>
        <taxon>Bacillales</taxon>
        <taxon>Bacillaceae</taxon>
        <taxon>Aquibacillus</taxon>
    </lineage>
</organism>
<dbReference type="RefSeq" id="WP_259868591.1">
    <property type="nucleotide sequence ID" value="NZ_JAMQJZ010000004.1"/>
</dbReference>
<comment type="caution">
    <text evidence="1">The sequence shown here is derived from an EMBL/GenBank/DDBJ whole genome shotgun (WGS) entry which is preliminary data.</text>
</comment>
<sequence>MSNNWYELVNDDSLEQGDIFKEVNVVIPTTELLNGDSDTIDVIAYDVIILTQSCDLDNSKTPWVQVTPITPLSEMQKISEVFGHKKPLESLRRGHEAKYHLINECTISGYEEEICLVDFRNVFTVPFNYIKDKASIGNNRLRLKSPYKEHLSQAYAKFFMRVGLPSDIPSFR</sequence>
<protein>
    <submittedName>
        <fullName evidence="1">Uncharacterized protein</fullName>
    </submittedName>
</protein>
<dbReference type="AlphaFoldDB" id="A0A9X4AJ67"/>
<name>A0A9X4AJ67_9BACI</name>